<gene>
    <name evidence="1" type="ORF">KOW79_007276</name>
</gene>
<accession>A0A9D3NYB1</accession>
<organism evidence="1 2">
    <name type="scientific">Hemibagrus wyckioides</name>
    <dbReference type="NCBI Taxonomy" id="337641"/>
    <lineage>
        <taxon>Eukaryota</taxon>
        <taxon>Metazoa</taxon>
        <taxon>Chordata</taxon>
        <taxon>Craniata</taxon>
        <taxon>Vertebrata</taxon>
        <taxon>Euteleostomi</taxon>
        <taxon>Actinopterygii</taxon>
        <taxon>Neopterygii</taxon>
        <taxon>Teleostei</taxon>
        <taxon>Ostariophysi</taxon>
        <taxon>Siluriformes</taxon>
        <taxon>Bagridae</taxon>
        <taxon>Hemibagrus</taxon>
    </lineage>
</organism>
<proteinExistence type="predicted"/>
<reference evidence="1 2" key="1">
    <citation type="submission" date="2021-06" db="EMBL/GenBank/DDBJ databases">
        <title>Chromosome-level genome assembly of the red-tail catfish (Hemibagrus wyckioides).</title>
        <authorList>
            <person name="Shao F."/>
        </authorList>
    </citation>
    <scope>NUCLEOTIDE SEQUENCE [LARGE SCALE GENOMIC DNA]</scope>
    <source>
        <strain evidence="1">EC202008001</strain>
        <tissue evidence="1">Blood</tissue>
    </source>
</reference>
<dbReference type="Proteomes" id="UP000824219">
    <property type="component" value="Linkage Group LG08"/>
</dbReference>
<evidence type="ECO:0000313" key="2">
    <source>
        <dbReference type="Proteomes" id="UP000824219"/>
    </source>
</evidence>
<comment type="caution">
    <text evidence="1">The sequence shown here is derived from an EMBL/GenBank/DDBJ whole genome shotgun (WGS) entry which is preliminary data.</text>
</comment>
<name>A0A9D3NYB1_9TELE</name>
<dbReference type="EMBL" id="JAHKSW010000008">
    <property type="protein sequence ID" value="KAG7329102.1"/>
    <property type="molecule type" value="Genomic_DNA"/>
</dbReference>
<dbReference type="AlphaFoldDB" id="A0A9D3NYB1"/>
<evidence type="ECO:0000313" key="1">
    <source>
        <dbReference type="EMBL" id="KAG7329102.1"/>
    </source>
</evidence>
<protein>
    <submittedName>
        <fullName evidence="1">Uncharacterized protein</fullName>
    </submittedName>
</protein>
<keyword evidence="2" id="KW-1185">Reference proteome</keyword>
<sequence length="72" mass="8014">MGEDSFELHSVDAELEAVEKQIRDLQLGGSPPRFRSLRRRGSTVTMAFTQAELEQQSSQTTYPGHCAPSDCE</sequence>